<keyword evidence="3" id="KW-0779">Telomere</keyword>
<keyword evidence="4" id="KW-0238">DNA-binding</keyword>
<dbReference type="GO" id="GO:0032210">
    <property type="term" value="P:regulation of telomere maintenance via telomerase"/>
    <property type="evidence" value="ECO:0007669"/>
    <property type="project" value="TreeGrafter"/>
</dbReference>
<dbReference type="InterPro" id="IPR028389">
    <property type="entry name" value="POT1"/>
</dbReference>
<evidence type="ECO:0000256" key="2">
    <source>
        <dbReference type="ARBA" id="ARBA00022454"/>
    </source>
</evidence>
<dbReference type="GO" id="GO:0098505">
    <property type="term" value="F:G-rich strand telomeric DNA binding"/>
    <property type="evidence" value="ECO:0007669"/>
    <property type="project" value="TreeGrafter"/>
</dbReference>
<dbReference type="GO" id="GO:0000783">
    <property type="term" value="C:nuclear telomere cap complex"/>
    <property type="evidence" value="ECO:0007669"/>
    <property type="project" value="TreeGrafter"/>
</dbReference>
<dbReference type="PANTHER" id="PTHR14513">
    <property type="entry name" value="PROTECTION OF TELOMERES 1"/>
    <property type="match status" value="1"/>
</dbReference>
<evidence type="ECO:0000256" key="1">
    <source>
        <dbReference type="ARBA" id="ARBA00004574"/>
    </source>
</evidence>
<keyword evidence="2" id="KW-0158">Chromosome</keyword>
<feature type="domain" description="Telomeric single stranded DNA binding POT1/Cdc13" evidence="6">
    <location>
        <begin position="207"/>
        <end position="358"/>
    </location>
</feature>
<dbReference type="InterPro" id="IPR011564">
    <property type="entry name" value="Telomer_end-bd_POT1/Cdc13"/>
</dbReference>
<dbReference type="Pfam" id="PF02765">
    <property type="entry name" value="POT1"/>
    <property type="match status" value="1"/>
</dbReference>
<dbReference type="AlphaFoldDB" id="A0A7S4KUE7"/>
<evidence type="ECO:0000256" key="4">
    <source>
        <dbReference type="ARBA" id="ARBA00023125"/>
    </source>
</evidence>
<evidence type="ECO:0000259" key="6">
    <source>
        <dbReference type="SMART" id="SM00976"/>
    </source>
</evidence>
<comment type="subcellular location">
    <subcellularLocation>
        <location evidence="1">Chromosome</location>
        <location evidence="1">Telomere</location>
    </subcellularLocation>
</comment>
<dbReference type="EMBL" id="HBKN01023685">
    <property type="protein sequence ID" value="CAE2305881.1"/>
    <property type="molecule type" value="Transcribed_RNA"/>
</dbReference>
<sequence length="737" mass="83467">MLTYRGEIVFVFNHYVCKKPRETDGKMVERREFSVMLRNVESRAEDKQKGKRPNKQSSFKKHPPREELRIFFWDDWADACKFLKVGNVIECRGFRKESPMEESQSQLNLDPASLFKDGVFELHVDNADPDTGRRLFCDNNGWEVEINDKTLDVQINEKEWERVRRKVGKKQKDPAPIVYAKLNELEKFVEGNSKNPLIGRHENEASSSSAANAPAQEPNRLNFYGIVVDYSHPKKTKGPDFCTTLTVVDETMPKGVRINLFMDEKSSPVVRSIGDVIRIHRVKVVEFDGGLQVQRGPGCNFCLFSPSDFHGKEVDYDSDEVEEDIQPYQCRTHKSGDTKFIPRPGDRKSVMELSAWGENFLATLPPNSDAGQDEYVKNLCHITDLDKPFDIYCSLNSQLPSDNGWMYFRVWDGSDLPLQQLENNLNQNLKSGEEVSERMELLQHHPGLPFDGAVPSLGSLLVIGLEVKALHNELIQSIKFQGSAKRASDREWWCKIRNLRLQGVEVNDGNKRVLMGILSDKSSVMTLPSVHWKICKLKAEYDRRVSQAAGPSGGGAAGEQGLALEENVAGPSRPKRARRGEQPINMATSAWFGAAPLSSIAQILQAVREEPCGKFRCRVMCESFSPRKASEFVRWSRLERQYVCIFDIAVKDATGSLLATVAYEDFEDFTGVKQKEMNSEEAQKRCEQALQKIVNPACRVELCLKSFQKHDGQVYFRVFATEILAKPRALLPGEEGA</sequence>
<dbReference type="CDD" id="cd04497">
    <property type="entry name" value="hPOT1_OB1_like"/>
    <property type="match status" value="1"/>
</dbReference>
<reference evidence="7" key="1">
    <citation type="submission" date="2021-01" db="EMBL/GenBank/DDBJ databases">
        <authorList>
            <person name="Corre E."/>
            <person name="Pelletier E."/>
            <person name="Niang G."/>
            <person name="Scheremetjew M."/>
            <person name="Finn R."/>
            <person name="Kale V."/>
            <person name="Holt S."/>
            <person name="Cochrane G."/>
            <person name="Meng A."/>
            <person name="Brown T."/>
            <person name="Cohen L."/>
        </authorList>
    </citation>
    <scope>NUCLEOTIDE SEQUENCE</scope>
    <source>
        <strain evidence="7">CCMP 2712</strain>
    </source>
</reference>
<feature type="region of interest" description="Disordered" evidence="5">
    <location>
        <begin position="194"/>
        <end position="215"/>
    </location>
</feature>
<evidence type="ECO:0000256" key="5">
    <source>
        <dbReference type="SAM" id="MobiDB-lite"/>
    </source>
</evidence>
<gene>
    <name evidence="7" type="ORF">GTHE00462_LOCUS18568</name>
</gene>
<dbReference type="Gene3D" id="2.40.50.140">
    <property type="entry name" value="Nucleic acid-binding proteins"/>
    <property type="match status" value="1"/>
</dbReference>
<feature type="region of interest" description="Disordered" evidence="5">
    <location>
        <begin position="41"/>
        <end position="61"/>
    </location>
</feature>
<accession>A0A7S4KUE7</accession>
<organism evidence="7">
    <name type="scientific">Guillardia theta</name>
    <name type="common">Cryptophyte</name>
    <name type="synonym">Cryptomonas phi</name>
    <dbReference type="NCBI Taxonomy" id="55529"/>
    <lineage>
        <taxon>Eukaryota</taxon>
        <taxon>Cryptophyceae</taxon>
        <taxon>Pyrenomonadales</taxon>
        <taxon>Geminigeraceae</taxon>
        <taxon>Guillardia</taxon>
    </lineage>
</organism>
<feature type="compositionally biased region" description="Basic residues" evidence="5">
    <location>
        <begin position="49"/>
        <end position="61"/>
    </location>
</feature>
<evidence type="ECO:0000256" key="3">
    <source>
        <dbReference type="ARBA" id="ARBA00022895"/>
    </source>
</evidence>
<dbReference type="SMART" id="SM00976">
    <property type="entry name" value="Telo_bind"/>
    <property type="match status" value="1"/>
</dbReference>
<dbReference type="InterPro" id="IPR012340">
    <property type="entry name" value="NA-bd_OB-fold"/>
</dbReference>
<name>A0A7S4KUE7_GUITH</name>
<dbReference type="GO" id="GO:0016233">
    <property type="term" value="P:telomere capping"/>
    <property type="evidence" value="ECO:0007669"/>
    <property type="project" value="TreeGrafter"/>
</dbReference>
<dbReference type="GO" id="GO:0010521">
    <property type="term" value="F:telomerase inhibitor activity"/>
    <property type="evidence" value="ECO:0007669"/>
    <property type="project" value="TreeGrafter"/>
</dbReference>
<dbReference type="SUPFAM" id="SSF50249">
    <property type="entry name" value="Nucleic acid-binding proteins"/>
    <property type="match status" value="1"/>
</dbReference>
<dbReference type="PANTHER" id="PTHR14513:SF0">
    <property type="entry name" value="PROTECTION OF TELOMERES PROTEIN 1"/>
    <property type="match status" value="1"/>
</dbReference>
<evidence type="ECO:0000313" key="7">
    <source>
        <dbReference type="EMBL" id="CAE2305881.1"/>
    </source>
</evidence>
<proteinExistence type="predicted"/>
<protein>
    <recommendedName>
        <fullName evidence="6">Telomeric single stranded DNA binding POT1/Cdc13 domain-containing protein</fullName>
    </recommendedName>
</protein>